<dbReference type="CDD" id="cd00592">
    <property type="entry name" value="HTH_MerR-like"/>
    <property type="match status" value="1"/>
</dbReference>
<reference evidence="6 7" key="1">
    <citation type="submission" date="2016-01" db="EMBL/GenBank/DDBJ databases">
        <title>The new phylogeny of the genus Mycobacterium.</title>
        <authorList>
            <person name="Tarcisio F."/>
            <person name="Conor M."/>
            <person name="Antonella G."/>
            <person name="Elisabetta G."/>
            <person name="Giulia F.S."/>
            <person name="Sara T."/>
            <person name="Anna F."/>
            <person name="Clotilde B."/>
            <person name="Roberto B."/>
            <person name="Veronica D.S."/>
            <person name="Fabio R."/>
            <person name="Monica P."/>
            <person name="Olivier J."/>
            <person name="Enrico T."/>
            <person name="Nicola S."/>
        </authorList>
    </citation>
    <scope>NUCLEOTIDE SEQUENCE [LARGE SCALE GENOMIC DNA]</scope>
    <source>
        <strain evidence="6 7">DSM 44803</strain>
    </source>
</reference>
<dbReference type="GO" id="GO:0003677">
    <property type="term" value="F:DNA binding"/>
    <property type="evidence" value="ECO:0007669"/>
    <property type="project" value="UniProtKB-KW"/>
</dbReference>
<evidence type="ECO:0000259" key="5">
    <source>
        <dbReference type="PROSITE" id="PS50937"/>
    </source>
</evidence>
<sequence>MAEQLLIGDVTALTGIASGRIRHYEKIGLLRAEHLSNGYRVFDVEQVLDLLRIDLMRSLGLSISDIQRLIAGGRTTLAGVLDEHRALLMHQRDRLDELIAAIDRSRAESLAAADCPDADVNEDILRKLATRHRDSIGVIGRLSAPLSAPVAAMYADLFDEWDLPVPVLFGQMVLPPAASTLLAQLAEAPGREVLFDRLRNLAGDVVGLGDDRAGATELAHSWIDKQLADPLPDDVVRVLRGVQPSLERDPVIVQGFRAWAGSINPAAAHFLDEIARQTARRGLEAVSVIVLPAATRTETNDAAL</sequence>
<dbReference type="PANTHER" id="PTHR30204:SF69">
    <property type="entry name" value="MERR-FAMILY TRANSCRIPTIONAL REGULATOR"/>
    <property type="match status" value="1"/>
</dbReference>
<feature type="domain" description="HTH merR-type" evidence="5">
    <location>
        <begin position="4"/>
        <end position="72"/>
    </location>
</feature>
<protein>
    <submittedName>
        <fullName evidence="6">MerR family transcriptional regulator</fullName>
    </submittedName>
</protein>
<gene>
    <name evidence="6" type="ORF">AWC17_13765</name>
</gene>
<dbReference type="InterPro" id="IPR009061">
    <property type="entry name" value="DNA-bd_dom_put_sf"/>
</dbReference>
<comment type="caution">
    <text evidence="6">The sequence shown here is derived from an EMBL/GenBank/DDBJ whole genome shotgun (WGS) entry which is preliminary data.</text>
</comment>
<proteinExistence type="predicted"/>
<keyword evidence="1" id="KW-0678">Repressor</keyword>
<dbReference type="GO" id="GO:0003700">
    <property type="term" value="F:DNA-binding transcription factor activity"/>
    <property type="evidence" value="ECO:0007669"/>
    <property type="project" value="InterPro"/>
</dbReference>
<evidence type="ECO:0000256" key="4">
    <source>
        <dbReference type="ARBA" id="ARBA00023163"/>
    </source>
</evidence>
<evidence type="ECO:0000256" key="1">
    <source>
        <dbReference type="ARBA" id="ARBA00022491"/>
    </source>
</evidence>
<dbReference type="InterPro" id="IPR000551">
    <property type="entry name" value="MerR-type_HTH_dom"/>
</dbReference>
<dbReference type="OrthoDB" id="9802039at2"/>
<evidence type="ECO:0000313" key="7">
    <source>
        <dbReference type="Proteomes" id="UP000193781"/>
    </source>
</evidence>
<dbReference type="PROSITE" id="PS50937">
    <property type="entry name" value="HTH_MERR_2"/>
    <property type="match status" value="1"/>
</dbReference>
<dbReference type="PANTHER" id="PTHR30204">
    <property type="entry name" value="REDOX-CYCLING DRUG-SENSING TRANSCRIPTIONAL ACTIVATOR SOXR"/>
    <property type="match status" value="1"/>
</dbReference>
<dbReference type="STRING" id="244292.ABW17_16595"/>
<dbReference type="EMBL" id="LQPH01000158">
    <property type="protein sequence ID" value="ORW16834.1"/>
    <property type="molecule type" value="Genomic_DNA"/>
</dbReference>
<evidence type="ECO:0000256" key="3">
    <source>
        <dbReference type="ARBA" id="ARBA00023125"/>
    </source>
</evidence>
<dbReference type="AlphaFoldDB" id="A0A0F5NIE0"/>
<dbReference type="SMART" id="SM00422">
    <property type="entry name" value="HTH_MERR"/>
    <property type="match status" value="1"/>
</dbReference>
<dbReference type="Proteomes" id="UP000193781">
    <property type="component" value="Unassembled WGS sequence"/>
</dbReference>
<name>A0A0F5NIE0_9MYCO</name>
<accession>A0A0F5NIE0</accession>
<keyword evidence="2" id="KW-0805">Transcription regulation</keyword>
<dbReference type="Gene3D" id="1.10.1660.10">
    <property type="match status" value="1"/>
</dbReference>
<keyword evidence="7" id="KW-1185">Reference proteome</keyword>
<organism evidence="6 7">
    <name type="scientific">Mycobacterium nebraskense</name>
    <dbReference type="NCBI Taxonomy" id="244292"/>
    <lineage>
        <taxon>Bacteria</taxon>
        <taxon>Bacillati</taxon>
        <taxon>Actinomycetota</taxon>
        <taxon>Actinomycetes</taxon>
        <taxon>Mycobacteriales</taxon>
        <taxon>Mycobacteriaceae</taxon>
        <taxon>Mycobacterium</taxon>
    </lineage>
</organism>
<dbReference type="InterPro" id="IPR047057">
    <property type="entry name" value="MerR_fam"/>
</dbReference>
<keyword evidence="3" id="KW-0238">DNA-binding</keyword>
<dbReference type="Pfam" id="PF13411">
    <property type="entry name" value="MerR_1"/>
    <property type="match status" value="1"/>
</dbReference>
<keyword evidence="4" id="KW-0804">Transcription</keyword>
<dbReference type="SUPFAM" id="SSF46955">
    <property type="entry name" value="Putative DNA-binding domain"/>
    <property type="match status" value="1"/>
</dbReference>
<evidence type="ECO:0000256" key="2">
    <source>
        <dbReference type="ARBA" id="ARBA00023015"/>
    </source>
</evidence>
<dbReference type="RefSeq" id="WP_046182677.1">
    <property type="nucleotide sequence ID" value="NZ_JACKSS010000079.1"/>
</dbReference>
<evidence type="ECO:0000313" key="6">
    <source>
        <dbReference type="EMBL" id="ORW16834.1"/>
    </source>
</evidence>